<dbReference type="InterPro" id="IPR017968">
    <property type="entry name" value="Acylphosphatase_CS"/>
</dbReference>
<dbReference type="Pfam" id="PF00708">
    <property type="entry name" value="Acylphosphatase"/>
    <property type="match status" value="1"/>
</dbReference>
<accession>A0A2H0XUL8</accession>
<dbReference type="EMBL" id="PEYM01000123">
    <property type="protein sequence ID" value="PIS28650.1"/>
    <property type="molecule type" value="Genomic_DNA"/>
</dbReference>
<comment type="caution">
    <text evidence="8">The sequence shown here is derived from an EMBL/GenBank/DDBJ whole genome shotgun (WGS) entry which is preliminary data.</text>
</comment>
<dbReference type="GO" id="GO:0003998">
    <property type="term" value="F:acylphosphatase activity"/>
    <property type="evidence" value="ECO:0007669"/>
    <property type="project" value="UniProtKB-EC"/>
</dbReference>
<evidence type="ECO:0000256" key="4">
    <source>
        <dbReference type="ARBA" id="ARBA00047645"/>
    </source>
</evidence>
<comment type="similarity">
    <text evidence="1 6">Belongs to the acylphosphatase family.</text>
</comment>
<evidence type="ECO:0000256" key="2">
    <source>
        <dbReference type="ARBA" id="ARBA00012150"/>
    </source>
</evidence>
<dbReference type="SUPFAM" id="SSF54975">
    <property type="entry name" value="Acylphosphatase/BLUF domain-like"/>
    <property type="match status" value="1"/>
</dbReference>
<evidence type="ECO:0000313" key="8">
    <source>
        <dbReference type="EMBL" id="PIS28650.1"/>
    </source>
</evidence>
<dbReference type="InterPro" id="IPR036046">
    <property type="entry name" value="Acylphosphatase-like_dom_sf"/>
</dbReference>
<keyword evidence="5 8" id="KW-0378">Hydrolase</keyword>
<dbReference type="EC" id="3.6.1.7" evidence="2 5"/>
<evidence type="ECO:0000259" key="7">
    <source>
        <dbReference type="PROSITE" id="PS51160"/>
    </source>
</evidence>
<dbReference type="PROSITE" id="PS00151">
    <property type="entry name" value="ACYLPHOSPHATASE_2"/>
    <property type="match status" value="1"/>
</dbReference>
<dbReference type="InterPro" id="IPR020456">
    <property type="entry name" value="Acylphosphatase"/>
</dbReference>
<evidence type="ECO:0000256" key="5">
    <source>
        <dbReference type="PROSITE-ProRule" id="PRU00520"/>
    </source>
</evidence>
<feature type="domain" description="Acylphosphatase-like" evidence="7">
    <location>
        <begin position="4"/>
        <end position="90"/>
    </location>
</feature>
<comment type="catalytic activity">
    <reaction evidence="4 5">
        <text>an acyl phosphate + H2O = a carboxylate + phosphate + H(+)</text>
        <dbReference type="Rhea" id="RHEA:14965"/>
        <dbReference type="ChEBI" id="CHEBI:15377"/>
        <dbReference type="ChEBI" id="CHEBI:15378"/>
        <dbReference type="ChEBI" id="CHEBI:29067"/>
        <dbReference type="ChEBI" id="CHEBI:43474"/>
        <dbReference type="ChEBI" id="CHEBI:59918"/>
        <dbReference type="EC" id="3.6.1.7"/>
    </reaction>
</comment>
<dbReference type="AlphaFoldDB" id="A0A2H0XUL8"/>
<name>A0A2H0XUL8_UNCSA</name>
<evidence type="ECO:0000256" key="1">
    <source>
        <dbReference type="ARBA" id="ARBA00005614"/>
    </source>
</evidence>
<dbReference type="Gene3D" id="3.30.70.100">
    <property type="match status" value="1"/>
</dbReference>
<protein>
    <recommendedName>
        <fullName evidence="3 5">acylphosphatase</fullName>
        <ecNumber evidence="2 5">3.6.1.7</ecNumber>
    </recommendedName>
</protein>
<feature type="active site" evidence="5">
    <location>
        <position position="19"/>
    </location>
</feature>
<organism evidence="8 9">
    <name type="scientific">Candidatus Saganbacteria bacterium CG08_land_8_20_14_0_20_45_16</name>
    <dbReference type="NCBI Taxonomy" id="2014293"/>
    <lineage>
        <taxon>Bacteria</taxon>
        <taxon>Bacillati</taxon>
        <taxon>Saganbacteria</taxon>
    </lineage>
</organism>
<dbReference type="PANTHER" id="PTHR47268:SF4">
    <property type="entry name" value="ACYLPHOSPHATASE"/>
    <property type="match status" value="1"/>
</dbReference>
<proteinExistence type="inferred from homology"/>
<dbReference type="Proteomes" id="UP000231343">
    <property type="component" value="Unassembled WGS sequence"/>
</dbReference>
<dbReference type="PROSITE" id="PS51160">
    <property type="entry name" value="ACYLPHOSPHATASE_3"/>
    <property type="match status" value="1"/>
</dbReference>
<sequence>MKKRLHVIYTGRVQGVGFRFTALDAANKFKLTGWVKNLPDGRVEMVAEGEEAALEKFSAEINSTMATYIHEKNEYYEPTTGEFSRFEIAY</sequence>
<evidence type="ECO:0000313" key="9">
    <source>
        <dbReference type="Proteomes" id="UP000231343"/>
    </source>
</evidence>
<reference evidence="8 9" key="1">
    <citation type="submission" date="2017-09" db="EMBL/GenBank/DDBJ databases">
        <title>Depth-based differentiation of microbial function through sediment-hosted aquifers and enrichment of novel symbionts in the deep terrestrial subsurface.</title>
        <authorList>
            <person name="Probst A.J."/>
            <person name="Ladd B."/>
            <person name="Jarett J.K."/>
            <person name="Geller-Mcgrath D.E."/>
            <person name="Sieber C.M."/>
            <person name="Emerson J.B."/>
            <person name="Anantharaman K."/>
            <person name="Thomas B.C."/>
            <person name="Malmstrom R."/>
            <person name="Stieglmeier M."/>
            <person name="Klingl A."/>
            <person name="Woyke T."/>
            <person name="Ryan C.M."/>
            <person name="Banfield J.F."/>
        </authorList>
    </citation>
    <scope>NUCLEOTIDE SEQUENCE [LARGE SCALE GENOMIC DNA]</scope>
    <source>
        <strain evidence="8">CG08_land_8_20_14_0_20_45_16</strain>
    </source>
</reference>
<evidence type="ECO:0000256" key="6">
    <source>
        <dbReference type="RuleBase" id="RU004168"/>
    </source>
</evidence>
<evidence type="ECO:0000256" key="3">
    <source>
        <dbReference type="ARBA" id="ARBA00015991"/>
    </source>
</evidence>
<dbReference type="InterPro" id="IPR001792">
    <property type="entry name" value="Acylphosphatase-like_dom"/>
</dbReference>
<feature type="active site" evidence="5">
    <location>
        <position position="37"/>
    </location>
</feature>
<gene>
    <name evidence="8" type="ORF">COT42_07355</name>
</gene>
<dbReference type="PANTHER" id="PTHR47268">
    <property type="entry name" value="ACYLPHOSPHATASE"/>
    <property type="match status" value="1"/>
</dbReference>